<protein>
    <submittedName>
        <fullName evidence="2">Uncharacterized protein</fullName>
    </submittedName>
</protein>
<feature type="region of interest" description="Disordered" evidence="1">
    <location>
        <begin position="1"/>
        <end position="50"/>
    </location>
</feature>
<dbReference type="AlphaFoldDB" id="G8XHN6"/>
<keyword evidence="2" id="KW-0614">Plasmid</keyword>
<gene>
    <name evidence="2" type="ordered locus">SCATT_p16800</name>
</gene>
<evidence type="ECO:0000313" key="3">
    <source>
        <dbReference type="Proteomes" id="UP000007842"/>
    </source>
</evidence>
<dbReference type="Proteomes" id="UP000007842">
    <property type="component" value="Plasmid pSCATT"/>
</dbReference>
<organism evidence="2 3">
    <name type="scientific">Streptantibioticus cattleyicolor (strain ATCC 35852 / DSM 46488 / JCM 4925 / NBRC 14057 / NRRL 8057)</name>
    <name type="common">Streptomyces cattleya</name>
    <dbReference type="NCBI Taxonomy" id="1003195"/>
    <lineage>
        <taxon>Bacteria</taxon>
        <taxon>Bacillati</taxon>
        <taxon>Actinomycetota</taxon>
        <taxon>Actinomycetes</taxon>
        <taxon>Kitasatosporales</taxon>
        <taxon>Streptomycetaceae</taxon>
        <taxon>Streptantibioticus</taxon>
    </lineage>
</organism>
<dbReference type="HOGENOM" id="CLU_1805055_0_0_11"/>
<dbReference type="PATRIC" id="fig|1003195.29.peg.7476"/>
<evidence type="ECO:0000313" key="2">
    <source>
        <dbReference type="EMBL" id="AEW99873.1"/>
    </source>
</evidence>
<sequence>MTPAAPDAPVSPGAGLPLAPGDTRHRVPRYTAEKASRRSATGACRGLLLPGGHHALRRTRTGADLRKTQPRLRAEKPAFHHAELVLAAEDLEKRHGHPCLTLTTRQLGLRAAHRTHADVAGPGARSSQGVSAALGAGPGPAGG</sequence>
<geneLocation type="plasmid" evidence="2 3">
    <name>pSCATT</name>
</geneLocation>
<evidence type="ECO:0000256" key="1">
    <source>
        <dbReference type="SAM" id="MobiDB-lite"/>
    </source>
</evidence>
<name>G8XHN6_STREN</name>
<proteinExistence type="predicted"/>
<accession>G8XHN6</accession>
<reference evidence="3" key="1">
    <citation type="submission" date="2011-12" db="EMBL/GenBank/DDBJ databases">
        <title>Complete genome sequence of Streptomyces cattleya strain DSM 46488.</title>
        <authorList>
            <person name="Ou H.-Y."/>
            <person name="Li P."/>
            <person name="Zhao C."/>
            <person name="O'Hagan D."/>
            <person name="Deng Z."/>
        </authorList>
    </citation>
    <scope>NUCLEOTIDE SEQUENCE [LARGE SCALE GENOMIC DNA]</scope>
    <source>
        <strain evidence="3">ATCC 35852 / DSM 46488 / JCM 4925 / NBRC 14057 / NRRL 8057</strain>
        <plasmid evidence="3">Plasmid pSCATT</plasmid>
    </source>
</reference>
<feature type="region of interest" description="Disordered" evidence="1">
    <location>
        <begin position="118"/>
        <end position="143"/>
    </location>
</feature>
<dbReference type="KEGG" id="scy:SCATT_p16800"/>
<dbReference type="EMBL" id="CP003229">
    <property type="protein sequence ID" value="AEW99873.1"/>
    <property type="molecule type" value="Genomic_DNA"/>
</dbReference>
<keyword evidence="3" id="KW-1185">Reference proteome</keyword>